<feature type="compositionally biased region" description="Basic residues" evidence="1">
    <location>
        <begin position="819"/>
        <end position="828"/>
    </location>
</feature>
<dbReference type="GO" id="GO:0004672">
    <property type="term" value="F:protein kinase activity"/>
    <property type="evidence" value="ECO:0007669"/>
    <property type="project" value="InterPro"/>
</dbReference>
<dbReference type="InterPro" id="IPR040976">
    <property type="entry name" value="Pkinase_fungal"/>
</dbReference>
<feature type="region of interest" description="Disordered" evidence="1">
    <location>
        <begin position="559"/>
        <end position="599"/>
    </location>
</feature>
<dbReference type="Gene3D" id="1.10.510.10">
    <property type="entry name" value="Transferase(Phosphotransferase) domain 1"/>
    <property type="match status" value="1"/>
</dbReference>
<dbReference type="EMBL" id="ML122301">
    <property type="protein sequence ID" value="RPD54828.1"/>
    <property type="molecule type" value="Genomic_DNA"/>
</dbReference>
<dbReference type="Pfam" id="PF17667">
    <property type="entry name" value="Pkinase_fungal"/>
    <property type="match status" value="2"/>
</dbReference>
<name>A0A5C2RT05_9APHY</name>
<dbReference type="STRING" id="1328759.A0A5C2RT05"/>
<protein>
    <recommendedName>
        <fullName evidence="2">Fungal-type protein kinase domain-containing protein</fullName>
    </recommendedName>
</protein>
<accession>A0A5C2RT05</accession>
<dbReference type="PROSITE" id="PS00109">
    <property type="entry name" value="PROTEIN_KINASE_TYR"/>
    <property type="match status" value="1"/>
</dbReference>
<evidence type="ECO:0000313" key="3">
    <source>
        <dbReference type="EMBL" id="RPD54828.1"/>
    </source>
</evidence>
<evidence type="ECO:0000313" key="4">
    <source>
        <dbReference type="Proteomes" id="UP000313359"/>
    </source>
</evidence>
<feature type="region of interest" description="Disordered" evidence="1">
    <location>
        <begin position="440"/>
        <end position="468"/>
    </location>
</feature>
<dbReference type="SUPFAM" id="SSF56112">
    <property type="entry name" value="Protein kinase-like (PK-like)"/>
    <property type="match status" value="1"/>
</dbReference>
<evidence type="ECO:0000256" key="1">
    <source>
        <dbReference type="SAM" id="MobiDB-lite"/>
    </source>
</evidence>
<gene>
    <name evidence="3" type="ORF">L227DRAFT_657328</name>
</gene>
<evidence type="ECO:0000259" key="2">
    <source>
        <dbReference type="Pfam" id="PF17667"/>
    </source>
</evidence>
<dbReference type="OrthoDB" id="2797568at2759"/>
<dbReference type="InterPro" id="IPR008266">
    <property type="entry name" value="Tyr_kinase_AS"/>
</dbReference>
<dbReference type="AlphaFoldDB" id="A0A5C2RT05"/>
<dbReference type="InterPro" id="IPR011009">
    <property type="entry name" value="Kinase-like_dom_sf"/>
</dbReference>
<dbReference type="PANTHER" id="PTHR38248:SF2">
    <property type="entry name" value="FUNK1 11"/>
    <property type="match status" value="1"/>
</dbReference>
<proteinExistence type="predicted"/>
<feature type="domain" description="Fungal-type protein kinase" evidence="2">
    <location>
        <begin position="580"/>
        <end position="639"/>
    </location>
</feature>
<keyword evidence="4" id="KW-1185">Reference proteome</keyword>
<feature type="domain" description="Fungal-type protein kinase" evidence="2">
    <location>
        <begin position="145"/>
        <end position="552"/>
    </location>
</feature>
<reference evidence="3" key="1">
    <citation type="journal article" date="2018" name="Genome Biol. Evol.">
        <title>Genomics and development of Lentinus tigrinus, a white-rot wood-decaying mushroom with dimorphic fruiting bodies.</title>
        <authorList>
            <person name="Wu B."/>
            <person name="Xu Z."/>
            <person name="Knudson A."/>
            <person name="Carlson A."/>
            <person name="Chen N."/>
            <person name="Kovaka S."/>
            <person name="LaButti K."/>
            <person name="Lipzen A."/>
            <person name="Pennachio C."/>
            <person name="Riley R."/>
            <person name="Schakwitz W."/>
            <person name="Umezawa K."/>
            <person name="Ohm R.A."/>
            <person name="Grigoriev I.V."/>
            <person name="Nagy L.G."/>
            <person name="Gibbons J."/>
            <person name="Hibbett D."/>
        </authorList>
    </citation>
    <scope>NUCLEOTIDE SEQUENCE [LARGE SCALE GENOMIC DNA]</scope>
    <source>
        <strain evidence="3">ALCF2SS1-6</strain>
    </source>
</reference>
<organism evidence="3 4">
    <name type="scientific">Lentinus tigrinus ALCF2SS1-6</name>
    <dbReference type="NCBI Taxonomy" id="1328759"/>
    <lineage>
        <taxon>Eukaryota</taxon>
        <taxon>Fungi</taxon>
        <taxon>Dikarya</taxon>
        <taxon>Basidiomycota</taxon>
        <taxon>Agaricomycotina</taxon>
        <taxon>Agaricomycetes</taxon>
        <taxon>Polyporales</taxon>
        <taxon>Polyporaceae</taxon>
        <taxon>Lentinus</taxon>
    </lineage>
</organism>
<sequence length="846" mass="95096">MSISTTFLFNSEATRSDKYDVKEGWRHELAGRINVLNEEHDTVEDYLATYIPSIIPCRHNTGNNAKKTPFAEWLPKKGEERKSYPDLIRGLGLLIAGSPKYKCLTFLDTSQNIIPFPIAPFAHNDNGSKPDISVSFPGKTLRIGDWQQISMIIDAKSMSDQDPFPRQGTTHTDAIIPLAVSARNVMLAHGLLAVFVLGIYGDDVRIARFDHSCAVVSKPFSLKKDHRLLRQFFWRFTHPINVNIPFVGWDPTVRKLSADLQATLKKRLEVTGLEVPSDLSKARRVLVYKSETSNACKAYILFKLLDVNSCLFSRSTMVWVAVEDNADLYNPEFPLRRFIVKDSWRQIIRTSEKEFYQRLDRIPENLRYGLPRLLLGGDLGERAVAQWMAGGGSLPYNDASNTAIDAGLKRTKSSSSLSSNSSSSSSSAFSAFSGSSLSSLSDESDNELDEPIPFPEQQTFTWRSTRGRDKGFRERSHMRFVIDIVGRPITSFRSTKELITAMRDAIIGHKLACEHAGVLHRDISVGNILIVENRDEHPFAGFLHDFDYSSILDPLDPDGQKDVEMEEAEPAADPERSGRSNASSMIESQVAADEDGEVKKPKERTGTFYFMAVQLLDCLALVYGVHHDLESYYWVLLWVLLRHARHDHPDGDRACSTLFKYVSDTEAGNAKRAWLDKPTTLGIKGNRPLTRLLKDLHVLVNANLVKTTSKCVPLTHDSMLEVFNKALERNDWPTDDAAIPFKLPDPPVQIVVEARVNTKGSCDFDQNFKRHRSSAEDIRDAQKPRKRPKPAQARTREAPPRNANEKAAAAARPEEKSARARPAKKKSAPAKAQESARQRNTRARRK</sequence>
<dbReference type="PANTHER" id="PTHR38248">
    <property type="entry name" value="FUNK1 6"/>
    <property type="match status" value="1"/>
</dbReference>
<feature type="compositionally biased region" description="Basic and acidic residues" evidence="1">
    <location>
        <begin position="773"/>
        <end position="783"/>
    </location>
</feature>
<feature type="compositionally biased region" description="Low complexity" evidence="1">
    <location>
        <begin position="800"/>
        <end position="811"/>
    </location>
</feature>
<dbReference type="Proteomes" id="UP000313359">
    <property type="component" value="Unassembled WGS sequence"/>
</dbReference>
<feature type="region of interest" description="Disordered" evidence="1">
    <location>
        <begin position="762"/>
        <end position="846"/>
    </location>
</feature>